<name>A0A8S9JNP9_BRACR</name>
<reference evidence="1" key="1">
    <citation type="submission" date="2019-12" db="EMBL/GenBank/DDBJ databases">
        <title>Genome sequencing and annotation of Brassica cretica.</title>
        <authorList>
            <person name="Studholme D.J."/>
            <person name="Sarris P.F."/>
        </authorList>
    </citation>
    <scope>NUCLEOTIDE SEQUENCE</scope>
    <source>
        <strain evidence="1">PFS-102/07</strain>
        <tissue evidence="1">Leaf</tissue>
    </source>
</reference>
<protein>
    <submittedName>
        <fullName evidence="1">Uncharacterized protein</fullName>
    </submittedName>
</protein>
<sequence length="78" mass="8379">MTSHQRIHDSCSSYAATPSSTFLALIPEINSTTQISGSFSANSDLTSKCSSLWSIHCSLSDYCIPMLLGKDIHSLLAV</sequence>
<gene>
    <name evidence="1" type="ORF">F2Q70_00037127</name>
</gene>
<dbReference type="AlphaFoldDB" id="A0A8S9JNP9"/>
<dbReference type="EMBL" id="QGKY02000246">
    <property type="protein sequence ID" value="KAF2584150.1"/>
    <property type="molecule type" value="Genomic_DNA"/>
</dbReference>
<proteinExistence type="predicted"/>
<comment type="caution">
    <text evidence="1">The sequence shown here is derived from an EMBL/GenBank/DDBJ whole genome shotgun (WGS) entry which is preliminary data.</text>
</comment>
<evidence type="ECO:0000313" key="1">
    <source>
        <dbReference type="EMBL" id="KAF2584150.1"/>
    </source>
</evidence>
<organism evidence="1">
    <name type="scientific">Brassica cretica</name>
    <name type="common">Mustard</name>
    <dbReference type="NCBI Taxonomy" id="69181"/>
    <lineage>
        <taxon>Eukaryota</taxon>
        <taxon>Viridiplantae</taxon>
        <taxon>Streptophyta</taxon>
        <taxon>Embryophyta</taxon>
        <taxon>Tracheophyta</taxon>
        <taxon>Spermatophyta</taxon>
        <taxon>Magnoliopsida</taxon>
        <taxon>eudicotyledons</taxon>
        <taxon>Gunneridae</taxon>
        <taxon>Pentapetalae</taxon>
        <taxon>rosids</taxon>
        <taxon>malvids</taxon>
        <taxon>Brassicales</taxon>
        <taxon>Brassicaceae</taxon>
        <taxon>Brassiceae</taxon>
        <taxon>Brassica</taxon>
    </lineage>
</organism>
<accession>A0A8S9JNP9</accession>